<evidence type="ECO:0000313" key="1">
    <source>
        <dbReference type="EMBL" id="GAK47819.1"/>
    </source>
</evidence>
<dbReference type="STRING" id="1291743.LOSG293_130080"/>
<gene>
    <name evidence="1" type="ORF">LOSG293_130080</name>
</gene>
<proteinExistence type="predicted"/>
<dbReference type="eggNOG" id="COG4932">
    <property type="taxonomic scope" value="Bacteria"/>
</dbReference>
<comment type="caution">
    <text evidence="1">The sequence shown here is derived from an EMBL/GenBank/DDBJ whole genome shotgun (WGS) entry which is preliminary data.</text>
</comment>
<organism evidence="1 2">
    <name type="scientific">Secundilactobacillus oryzae JCM 18671</name>
    <dbReference type="NCBI Taxonomy" id="1291743"/>
    <lineage>
        <taxon>Bacteria</taxon>
        <taxon>Bacillati</taxon>
        <taxon>Bacillota</taxon>
        <taxon>Bacilli</taxon>
        <taxon>Lactobacillales</taxon>
        <taxon>Lactobacillaceae</taxon>
        <taxon>Secundilactobacillus</taxon>
    </lineage>
</organism>
<keyword evidence="2" id="KW-1185">Reference proteome</keyword>
<accession>A0A081BIF1</accession>
<reference evidence="1" key="1">
    <citation type="journal article" date="2014" name="Genome Announc.">
        <title>Draft Genome Sequence of Lactobacillus oryzae Strain SG293T.</title>
        <authorList>
            <person name="Tanizawa Y."/>
            <person name="Fujisawa T."/>
            <person name="Mochizuki T."/>
            <person name="Kaminuma E."/>
            <person name="Nakamura Y."/>
            <person name="Tohno M."/>
        </authorList>
    </citation>
    <scope>NUCLEOTIDE SEQUENCE [LARGE SCALE GENOMIC DNA]</scope>
    <source>
        <strain evidence="1">SG293</strain>
    </source>
</reference>
<evidence type="ECO:0000313" key="2">
    <source>
        <dbReference type="Proteomes" id="UP000028700"/>
    </source>
</evidence>
<dbReference type="RefSeq" id="WP_034527577.1">
    <property type="nucleotide sequence ID" value="NZ_BBAZ01000020.1"/>
</dbReference>
<dbReference type="AlphaFoldDB" id="A0A081BIF1"/>
<dbReference type="Proteomes" id="UP000028700">
    <property type="component" value="Unassembled WGS sequence"/>
</dbReference>
<protein>
    <submittedName>
        <fullName evidence="1">Putative cell wall surface anchor family protein</fullName>
    </submittedName>
</protein>
<dbReference type="EMBL" id="BBJM01000013">
    <property type="protein sequence ID" value="GAK47819.1"/>
    <property type="molecule type" value="Genomic_DNA"/>
</dbReference>
<sequence length="185" mass="19572">MKVVWKTHYLTTTTGLTAAFGVDVTNDADRTIDLKLVGFLGDPTYVVPAVDDEANITDTVLTTDQQDVNSNGSNTKKVVTTGASYVIATTNHLQVVGTIADAQGTDWGQTVTLSPNGIATIHLTTGANSDETFQQLYGLDELPSLGDLGITDGTDRDSNFTVSLMGPITLPASWQGKVQVAYTTT</sequence>
<dbReference type="OrthoDB" id="2056845at2"/>
<name>A0A081BIF1_9LACO</name>